<dbReference type="eggNOG" id="KOG2392">
    <property type="taxonomic scope" value="Eukaryota"/>
</dbReference>
<dbReference type="GO" id="GO:0006508">
    <property type="term" value="P:proteolysis"/>
    <property type="evidence" value="ECO:0007669"/>
    <property type="project" value="UniProtKB-KW"/>
</dbReference>
<evidence type="ECO:0000256" key="3">
    <source>
        <dbReference type="ARBA" id="ARBA00022525"/>
    </source>
</evidence>
<evidence type="ECO:0000256" key="14">
    <source>
        <dbReference type="ARBA" id="ARBA00077728"/>
    </source>
</evidence>
<evidence type="ECO:0000256" key="15">
    <source>
        <dbReference type="ARBA" id="ARBA00079336"/>
    </source>
</evidence>
<keyword evidence="8" id="KW-0094">Blood coagulation</keyword>
<sequence>MKMKSELCFLPLFSLQSTFASSGTYASSAASIFSSSLLLSLLLPQPSLDLLVPVRVPHCVAEAGPRPPGLNRWTETPAERDWKSQPLPGRGSGLGKTKQRAEPGRRWPAKEEEGFPETHSRLEGNGGGPGGGVEVPWAPGLSSRLWLWRWCRGWLQRWLVPQVPADVAVQMASRLTSLTLLLLLLAGGSGPFGRDSESPEGGSKGHTLEGSISKNLSSQHIKESSLTKNSTTNSTISTTTKRTANSTTEHTTQPSTQPTSQLTIRPTTQPTTQPTTEPFCPGPDTLCSDLEKQSAEAILGEALVDFSLKLYHAFSAMKKPETNMAFSPLSIASLLTQVLLGAGESTKRNLENVLSYPKDFACVHQALKAFKSKGFTSVSQIFHSPDLPIKDTFVNTSQSLYGSSPRVLGNDSNANLELINTWVAENTNHKISHLLDSLPSDVRLVLLNAIYLSAKWKTTFDTQKTRSEPFYYKGSMIKVPMMTSKKYPVAHFTDSTLKAKVGQLQLSHNMSFVILVPQNLKLRLEDMEQDLSPAVFKAIMKKLQLSKFQPTLLMMPRLKVKPSHNMLSVMEKLEFFDFSYDSNLCGLTEDPDLQVSAMEHQAVLELTETGVEAAAATAVSVARNLLIFHVQQPFLFLLWDQKHQFPVFMGRVYDPRA</sequence>
<evidence type="ECO:0000256" key="7">
    <source>
        <dbReference type="ARBA" id="ARBA00022900"/>
    </source>
</evidence>
<dbReference type="SUPFAM" id="SSF56574">
    <property type="entry name" value="Serpins"/>
    <property type="match status" value="1"/>
</dbReference>
<evidence type="ECO:0000256" key="6">
    <source>
        <dbReference type="ARBA" id="ARBA00022729"/>
    </source>
</evidence>
<feature type="domain" description="Serpin" evidence="20">
    <location>
        <begin position="308"/>
        <end position="655"/>
    </location>
</feature>
<evidence type="ECO:0000256" key="13">
    <source>
        <dbReference type="ARBA" id="ARBA00076459"/>
    </source>
</evidence>
<keyword evidence="9" id="KW-0325">Glycoprotein</keyword>
<keyword evidence="10" id="KW-0280">Fibrinolysis</keyword>
<dbReference type="InterPro" id="IPR000215">
    <property type="entry name" value="Serpin_fam"/>
</dbReference>
<evidence type="ECO:0000313" key="22">
    <source>
        <dbReference type="Proteomes" id="UP000011518"/>
    </source>
</evidence>
<keyword evidence="21" id="KW-0645">Protease</keyword>
<dbReference type="FunCoup" id="L9J994">
    <property type="interactions" value="238"/>
</dbReference>
<evidence type="ECO:0000256" key="18">
    <source>
        <dbReference type="SAM" id="MobiDB-lite"/>
    </source>
</evidence>
<evidence type="ECO:0000256" key="12">
    <source>
        <dbReference type="ARBA" id="ARBA00069137"/>
    </source>
</evidence>
<feature type="region of interest" description="Disordered" evidence="18">
    <location>
        <begin position="65"/>
        <end position="135"/>
    </location>
</feature>
<feature type="chain" id="PRO_5003998962" description="Plasma protease C1 inhibitor" evidence="19">
    <location>
        <begin position="21"/>
        <end position="657"/>
    </location>
</feature>
<reference evidence="22" key="1">
    <citation type="submission" date="2012-07" db="EMBL/GenBank/DDBJ databases">
        <title>Genome of the Chinese tree shrew, a rising model animal genetically related to primates.</title>
        <authorList>
            <person name="Zhang G."/>
            <person name="Fan Y."/>
            <person name="Yao Y."/>
            <person name="Huang Z."/>
        </authorList>
    </citation>
    <scope>NUCLEOTIDE SEQUENCE [LARGE SCALE GENOMIC DNA]</scope>
</reference>
<dbReference type="InParanoid" id="L9J994"/>
<dbReference type="GO" id="GO:0042730">
    <property type="term" value="P:fibrinolysis"/>
    <property type="evidence" value="ECO:0007669"/>
    <property type="project" value="UniProtKB-KW"/>
</dbReference>
<evidence type="ECO:0000256" key="19">
    <source>
        <dbReference type="SAM" id="SignalP"/>
    </source>
</evidence>
<dbReference type="GO" id="GO:0005615">
    <property type="term" value="C:extracellular space"/>
    <property type="evidence" value="ECO:0007669"/>
    <property type="project" value="InterPro"/>
</dbReference>
<dbReference type="InterPro" id="IPR023796">
    <property type="entry name" value="Serpin_dom"/>
</dbReference>
<evidence type="ECO:0000256" key="10">
    <source>
        <dbReference type="ARBA" id="ARBA00023281"/>
    </source>
</evidence>
<comment type="subunit">
    <text evidence="11">Interacts with MASP1.</text>
</comment>
<evidence type="ECO:0000313" key="21">
    <source>
        <dbReference type="EMBL" id="ELW46869.1"/>
    </source>
</evidence>
<keyword evidence="4" id="KW-0646">Protease inhibitor</keyword>
<dbReference type="Proteomes" id="UP000011518">
    <property type="component" value="Unassembled WGS sequence"/>
</dbReference>
<feature type="compositionally biased region" description="Polar residues" evidence="18">
    <location>
        <begin position="210"/>
        <end position="219"/>
    </location>
</feature>
<evidence type="ECO:0000256" key="2">
    <source>
        <dbReference type="ARBA" id="ARBA00009500"/>
    </source>
</evidence>
<dbReference type="GO" id="GO:0007596">
    <property type="term" value="P:blood coagulation"/>
    <property type="evidence" value="ECO:0007669"/>
    <property type="project" value="UniProtKB-KW"/>
</dbReference>
<evidence type="ECO:0000256" key="4">
    <source>
        <dbReference type="ARBA" id="ARBA00022690"/>
    </source>
</evidence>
<feature type="signal peptide" evidence="19">
    <location>
        <begin position="1"/>
        <end position="20"/>
    </location>
</feature>
<evidence type="ECO:0000256" key="17">
    <source>
        <dbReference type="RuleBase" id="RU000411"/>
    </source>
</evidence>
<dbReference type="InterPro" id="IPR042185">
    <property type="entry name" value="Serpin_sf_2"/>
</dbReference>
<gene>
    <name evidence="21" type="ORF">TREES_T100012502</name>
</gene>
<keyword evidence="6 19" id="KW-0732">Signal</keyword>
<dbReference type="GO" id="GO:0004867">
    <property type="term" value="F:serine-type endopeptidase inhibitor activity"/>
    <property type="evidence" value="ECO:0007669"/>
    <property type="project" value="UniProtKB-KW"/>
</dbReference>
<evidence type="ECO:0000256" key="11">
    <source>
        <dbReference type="ARBA" id="ARBA00063039"/>
    </source>
</evidence>
<dbReference type="PROSITE" id="PS00284">
    <property type="entry name" value="SERPIN"/>
    <property type="match status" value="1"/>
</dbReference>
<dbReference type="InterPro" id="IPR036186">
    <property type="entry name" value="Serpin_sf"/>
</dbReference>
<dbReference type="EMBL" id="KB321179">
    <property type="protein sequence ID" value="ELW46869.1"/>
    <property type="molecule type" value="Genomic_DNA"/>
</dbReference>
<keyword evidence="21" id="KW-0378">Hydrolase</keyword>
<dbReference type="Pfam" id="PF00079">
    <property type="entry name" value="Serpin"/>
    <property type="match status" value="1"/>
</dbReference>
<dbReference type="AlphaFoldDB" id="L9J994"/>
<dbReference type="InterPro" id="IPR023795">
    <property type="entry name" value="Serpin_CS"/>
</dbReference>
<dbReference type="SMART" id="SM00093">
    <property type="entry name" value="SERPIN"/>
    <property type="match status" value="1"/>
</dbReference>
<dbReference type="MEROPS" id="I04.024"/>
<dbReference type="PANTHER" id="PTHR11461:SF159">
    <property type="entry name" value="PLASMA PROTEASE C1 INHIBITOR"/>
    <property type="match status" value="1"/>
</dbReference>
<evidence type="ECO:0000256" key="5">
    <source>
        <dbReference type="ARBA" id="ARBA00022696"/>
    </source>
</evidence>
<name>L9J994_TUPCH</name>
<comment type="similarity">
    <text evidence="2 17">Belongs to the serpin family.</text>
</comment>
<feature type="compositionally biased region" description="Basic and acidic residues" evidence="18">
    <location>
        <begin position="99"/>
        <end position="122"/>
    </location>
</feature>
<dbReference type="GO" id="GO:0008233">
    <property type="term" value="F:peptidase activity"/>
    <property type="evidence" value="ECO:0007669"/>
    <property type="project" value="UniProtKB-KW"/>
</dbReference>
<dbReference type="InterPro" id="IPR042178">
    <property type="entry name" value="Serpin_sf_1"/>
</dbReference>
<feature type="compositionally biased region" description="Gly residues" evidence="18">
    <location>
        <begin position="124"/>
        <end position="133"/>
    </location>
</feature>
<organism evidence="21 22">
    <name type="scientific">Tupaia chinensis</name>
    <name type="common">Chinese tree shrew</name>
    <name type="synonym">Tupaia belangeri chinensis</name>
    <dbReference type="NCBI Taxonomy" id="246437"/>
    <lineage>
        <taxon>Eukaryota</taxon>
        <taxon>Metazoa</taxon>
        <taxon>Chordata</taxon>
        <taxon>Craniata</taxon>
        <taxon>Vertebrata</taxon>
        <taxon>Euteleostomi</taxon>
        <taxon>Mammalia</taxon>
        <taxon>Eutheria</taxon>
        <taxon>Euarchontoglires</taxon>
        <taxon>Scandentia</taxon>
        <taxon>Tupaiidae</taxon>
        <taxon>Tupaia</taxon>
    </lineage>
</organism>
<evidence type="ECO:0000256" key="9">
    <source>
        <dbReference type="ARBA" id="ARBA00023180"/>
    </source>
</evidence>
<comment type="subcellular location">
    <subcellularLocation>
        <location evidence="1">Secreted</location>
    </subcellularLocation>
</comment>
<dbReference type="Gene3D" id="3.30.497.10">
    <property type="entry name" value="Antithrombin, subunit I, domain 2"/>
    <property type="match status" value="1"/>
</dbReference>
<evidence type="ECO:0000256" key="16">
    <source>
        <dbReference type="ARBA" id="ARBA00093406"/>
    </source>
</evidence>
<dbReference type="FunFam" id="3.30.497.10:FF:000013">
    <property type="entry name" value="Serpin family G member 1"/>
    <property type="match status" value="1"/>
</dbReference>
<dbReference type="STRING" id="246437.L9J994"/>
<dbReference type="Gene3D" id="2.30.39.10">
    <property type="entry name" value="Alpha-1-antitrypsin, domain 1"/>
    <property type="match status" value="1"/>
</dbReference>
<feature type="region of interest" description="Disordered" evidence="18">
    <location>
        <begin position="191"/>
        <end position="283"/>
    </location>
</feature>
<feature type="compositionally biased region" description="Low complexity" evidence="18">
    <location>
        <begin position="226"/>
        <end position="276"/>
    </location>
</feature>
<evidence type="ECO:0000256" key="8">
    <source>
        <dbReference type="ARBA" id="ARBA00023084"/>
    </source>
</evidence>
<keyword evidence="7" id="KW-0722">Serine protease inhibitor</keyword>
<reference evidence="22" key="2">
    <citation type="journal article" date="2013" name="Nat. Commun.">
        <title>Genome of the Chinese tree shrew.</title>
        <authorList>
            <person name="Fan Y."/>
            <person name="Huang Z.Y."/>
            <person name="Cao C.C."/>
            <person name="Chen C.S."/>
            <person name="Chen Y.X."/>
            <person name="Fan D.D."/>
            <person name="He J."/>
            <person name="Hou H.L."/>
            <person name="Hu L."/>
            <person name="Hu X.T."/>
            <person name="Jiang X.T."/>
            <person name="Lai R."/>
            <person name="Lang Y.S."/>
            <person name="Liang B."/>
            <person name="Liao S.G."/>
            <person name="Mu D."/>
            <person name="Ma Y.Y."/>
            <person name="Niu Y.Y."/>
            <person name="Sun X.Q."/>
            <person name="Xia J.Q."/>
            <person name="Xiao J."/>
            <person name="Xiong Z.Q."/>
            <person name="Xu L."/>
            <person name="Yang L."/>
            <person name="Zhang Y."/>
            <person name="Zhao W."/>
            <person name="Zhao X.D."/>
            <person name="Zheng Y.T."/>
            <person name="Zhou J.M."/>
            <person name="Zhu Y.B."/>
            <person name="Zhang G.J."/>
            <person name="Wang J."/>
            <person name="Yao Y.G."/>
        </authorList>
    </citation>
    <scope>NUCLEOTIDE SEQUENCE [LARGE SCALE GENOMIC DNA]</scope>
</reference>
<keyword evidence="5" id="KW-0356">Hemostasis</keyword>
<evidence type="ECO:0000256" key="1">
    <source>
        <dbReference type="ARBA" id="ARBA00004613"/>
    </source>
</evidence>
<keyword evidence="3" id="KW-0964">Secreted</keyword>
<dbReference type="CDD" id="cd02050">
    <property type="entry name" value="serpinG1_C1-INH"/>
    <property type="match status" value="1"/>
</dbReference>
<comment type="function">
    <text evidence="16">Serine protease inhibitor, which acrs as a regulator of the classical complement pathway. Forms a proteolytically inactive stoichiometric complex with the C1r or C1s proteases. May also regulate blood coagulation, fibrinolysis and the generation of kinins. Very efficient inhibitor of FXIIa. Inhibits chymotrypsin and kallikrein.</text>
</comment>
<evidence type="ECO:0000259" key="20">
    <source>
        <dbReference type="SMART" id="SM00093"/>
    </source>
</evidence>
<accession>L9J994</accession>
<protein>
    <recommendedName>
        <fullName evidence="12">Plasma protease C1 inhibitor</fullName>
    </recommendedName>
    <alternativeName>
        <fullName evidence="13">C1 esterase inhibitor</fullName>
    </alternativeName>
    <alternativeName>
        <fullName evidence="14">C1-inhibiting factor</fullName>
    </alternativeName>
    <alternativeName>
        <fullName evidence="15">Serpin G1</fullName>
    </alternativeName>
</protein>
<keyword evidence="22" id="KW-1185">Reference proteome</keyword>
<proteinExistence type="inferred from homology"/>
<dbReference type="PANTHER" id="PTHR11461">
    <property type="entry name" value="SERINE PROTEASE INHIBITOR, SERPIN"/>
    <property type="match status" value="1"/>
</dbReference>